<protein>
    <submittedName>
        <fullName evidence="1">Uncharacterized protein</fullName>
    </submittedName>
</protein>
<organism evidence="1 2">
    <name type="scientific">Ralstonia solanacearum</name>
    <name type="common">Pseudomonas solanacearum</name>
    <dbReference type="NCBI Taxonomy" id="305"/>
    <lineage>
        <taxon>Bacteria</taxon>
        <taxon>Pseudomonadati</taxon>
        <taxon>Pseudomonadota</taxon>
        <taxon>Betaproteobacteria</taxon>
        <taxon>Burkholderiales</taxon>
        <taxon>Burkholderiaceae</taxon>
        <taxon>Ralstonia</taxon>
        <taxon>Ralstonia solanacearum species complex</taxon>
    </lineage>
</organism>
<sequence length="67" mass="7609">MKRTDKQKFEDATNRLLPEHAGFAYAMSQIVTPEQNTRATVLGAQKKRQEIDAKRQETAIEAFCLPS</sequence>
<evidence type="ECO:0000313" key="1">
    <source>
        <dbReference type="EMBL" id="AXV82155.1"/>
    </source>
</evidence>
<name>A0AAD0S818_RALSL</name>
<evidence type="ECO:0000313" key="2">
    <source>
        <dbReference type="Proteomes" id="UP000261758"/>
    </source>
</evidence>
<proteinExistence type="predicted"/>
<reference evidence="1 2" key="1">
    <citation type="submission" date="2017-08" db="EMBL/GenBank/DDBJ databases">
        <title>Genome sequences of Ralstonia solanacearum Species Complex (RSSC) isolated from Potato bacterial wilts in Korea.</title>
        <authorList>
            <person name="Cho H."/>
            <person name="Song E.-S."/>
            <person name="Lee Y.K."/>
            <person name="Lee S."/>
            <person name="Lee S.-W."/>
            <person name="Jo A."/>
            <person name="Kim J.-G."/>
            <person name="Hwang I."/>
        </authorList>
    </citation>
    <scope>NUCLEOTIDE SEQUENCE [LARGE SCALE GENOMIC DNA]</scope>
    <source>
        <strain evidence="1 2">T98</strain>
    </source>
</reference>
<dbReference type="RefSeq" id="WP_118869685.1">
    <property type="nucleotide sequence ID" value="NZ_CP022759.1"/>
</dbReference>
<dbReference type="EMBL" id="CP022759">
    <property type="protein sequence ID" value="AXV82155.1"/>
    <property type="molecule type" value="Genomic_DNA"/>
</dbReference>
<gene>
    <name evidence="1" type="ORF">CJO77_11785</name>
</gene>
<dbReference type="Proteomes" id="UP000261758">
    <property type="component" value="Chromosome"/>
</dbReference>
<accession>A0AAD0S818</accession>
<dbReference type="AlphaFoldDB" id="A0AAD0S818"/>